<evidence type="ECO:0000256" key="5">
    <source>
        <dbReference type="ARBA" id="ARBA00022967"/>
    </source>
</evidence>
<organism evidence="8 9">
    <name type="scientific">Paenibacillus hodogayensis</name>
    <dbReference type="NCBI Taxonomy" id="279208"/>
    <lineage>
        <taxon>Bacteria</taxon>
        <taxon>Bacillati</taxon>
        <taxon>Bacillota</taxon>
        <taxon>Bacilli</taxon>
        <taxon>Bacillales</taxon>
        <taxon>Paenibacillaceae</taxon>
        <taxon>Paenibacillus</taxon>
    </lineage>
</organism>
<evidence type="ECO:0000259" key="7">
    <source>
        <dbReference type="PROSITE" id="PS50893"/>
    </source>
</evidence>
<evidence type="ECO:0000256" key="4">
    <source>
        <dbReference type="ARBA" id="ARBA00022840"/>
    </source>
</evidence>
<keyword evidence="4 8" id="KW-0067">ATP-binding</keyword>
<dbReference type="InterPro" id="IPR017871">
    <property type="entry name" value="ABC_transporter-like_CS"/>
</dbReference>
<dbReference type="PANTHER" id="PTHR42788">
    <property type="entry name" value="TAURINE IMPORT ATP-BINDING PROTEIN-RELATED"/>
    <property type="match status" value="1"/>
</dbReference>
<keyword evidence="6" id="KW-0472">Membrane</keyword>
<dbReference type="PROSITE" id="PS00211">
    <property type="entry name" value="ABC_TRANSPORTER_1"/>
    <property type="match status" value="1"/>
</dbReference>
<dbReference type="InterPro" id="IPR003593">
    <property type="entry name" value="AAA+_ATPase"/>
</dbReference>
<keyword evidence="1" id="KW-0813">Transport</keyword>
<evidence type="ECO:0000256" key="6">
    <source>
        <dbReference type="ARBA" id="ARBA00023136"/>
    </source>
</evidence>
<dbReference type="Gene3D" id="3.40.50.300">
    <property type="entry name" value="P-loop containing nucleotide triphosphate hydrolases"/>
    <property type="match status" value="1"/>
</dbReference>
<dbReference type="PANTHER" id="PTHR42788:SF17">
    <property type="entry name" value="ALIPHATIC SULFONATES IMPORT ATP-BINDING PROTEIN SSUB"/>
    <property type="match status" value="1"/>
</dbReference>
<evidence type="ECO:0000313" key="9">
    <source>
        <dbReference type="Proteomes" id="UP001589619"/>
    </source>
</evidence>
<name>A0ABV5VQ88_9BACL</name>
<feature type="domain" description="ABC transporter" evidence="7">
    <location>
        <begin position="22"/>
        <end position="243"/>
    </location>
</feature>
<accession>A0ABV5VQ88</accession>
<gene>
    <name evidence="8" type="ORF">ACFFNY_02535</name>
</gene>
<dbReference type="EMBL" id="JBHMAG010000003">
    <property type="protein sequence ID" value="MFB9750436.1"/>
    <property type="molecule type" value="Genomic_DNA"/>
</dbReference>
<keyword evidence="5" id="KW-1278">Translocase</keyword>
<dbReference type="PROSITE" id="PS50893">
    <property type="entry name" value="ABC_TRANSPORTER_2"/>
    <property type="match status" value="1"/>
</dbReference>
<sequence length="263" mass="28577">MKDAVITVPTEPHTYEASGAQVELRSLSIAFDGKPVLRQLDLTLLPGQFVAVVGRSGSGKSTLLRLVAGLERSADGAVLIDGRPVTGASAGTTVMFQDSRLLPWKKVIDNVGLGLKGDWRPLAASRLRQVGLEDRAADWPSVLSGGQKQRVALARALVRNPSLLLLDEPLGALDALTRLDMQKLIERLWQEQRFTTLLVTHDVTEAVKLADRILLIEDGVIALDVTNPLPRPRTTADPAFAQLERKVLERIMATVDSTRGESL</sequence>
<keyword evidence="3" id="KW-0547">Nucleotide-binding</keyword>
<comment type="caution">
    <text evidence="8">The sequence shown here is derived from an EMBL/GenBank/DDBJ whole genome shotgun (WGS) entry which is preliminary data.</text>
</comment>
<keyword evidence="2" id="KW-1003">Cell membrane</keyword>
<dbReference type="SUPFAM" id="SSF52540">
    <property type="entry name" value="P-loop containing nucleoside triphosphate hydrolases"/>
    <property type="match status" value="1"/>
</dbReference>
<evidence type="ECO:0000256" key="3">
    <source>
        <dbReference type="ARBA" id="ARBA00022741"/>
    </source>
</evidence>
<dbReference type="RefSeq" id="WP_379116182.1">
    <property type="nucleotide sequence ID" value="NZ_BAAAYO010000005.1"/>
</dbReference>
<dbReference type="InterPro" id="IPR050166">
    <property type="entry name" value="ABC_transporter_ATP-bind"/>
</dbReference>
<protein>
    <submittedName>
        <fullName evidence="8">ATP-binding cassette domain-containing protein</fullName>
    </submittedName>
</protein>
<keyword evidence="9" id="KW-1185">Reference proteome</keyword>
<dbReference type="InterPro" id="IPR003439">
    <property type="entry name" value="ABC_transporter-like_ATP-bd"/>
</dbReference>
<proteinExistence type="predicted"/>
<dbReference type="Pfam" id="PF00005">
    <property type="entry name" value="ABC_tran"/>
    <property type="match status" value="1"/>
</dbReference>
<reference evidence="8 9" key="1">
    <citation type="submission" date="2024-09" db="EMBL/GenBank/DDBJ databases">
        <authorList>
            <person name="Sun Q."/>
            <person name="Mori K."/>
        </authorList>
    </citation>
    <scope>NUCLEOTIDE SEQUENCE [LARGE SCALE GENOMIC DNA]</scope>
    <source>
        <strain evidence="8 9">JCM 12520</strain>
    </source>
</reference>
<dbReference type="SMART" id="SM00382">
    <property type="entry name" value="AAA"/>
    <property type="match status" value="1"/>
</dbReference>
<dbReference type="InterPro" id="IPR027417">
    <property type="entry name" value="P-loop_NTPase"/>
</dbReference>
<evidence type="ECO:0000313" key="8">
    <source>
        <dbReference type="EMBL" id="MFB9750436.1"/>
    </source>
</evidence>
<dbReference type="GO" id="GO:0005524">
    <property type="term" value="F:ATP binding"/>
    <property type="evidence" value="ECO:0007669"/>
    <property type="project" value="UniProtKB-KW"/>
</dbReference>
<evidence type="ECO:0000256" key="1">
    <source>
        <dbReference type="ARBA" id="ARBA00022448"/>
    </source>
</evidence>
<evidence type="ECO:0000256" key="2">
    <source>
        <dbReference type="ARBA" id="ARBA00022475"/>
    </source>
</evidence>
<dbReference type="Proteomes" id="UP001589619">
    <property type="component" value="Unassembled WGS sequence"/>
</dbReference>